<protein>
    <submittedName>
        <fullName evidence="1">Uncharacterized protein</fullName>
    </submittedName>
</protein>
<dbReference type="Proteomes" id="UP000320762">
    <property type="component" value="Unassembled WGS sequence"/>
</dbReference>
<sequence>MCNARTQGIQKGCGHYVAIKTIEVIDCGRPNCRHSAHHACGRSRSACACAKYYGPDVEEIVRTETAWCDHCSSWYEGKGAPRKR</sequence>
<accession>A0A550CZ28</accession>
<gene>
    <name evidence="1" type="ORF">BD626DRAFT_563737</name>
</gene>
<dbReference type="OrthoDB" id="2840428at2759"/>
<organism evidence="1 2">
    <name type="scientific">Schizophyllum amplum</name>
    <dbReference type="NCBI Taxonomy" id="97359"/>
    <lineage>
        <taxon>Eukaryota</taxon>
        <taxon>Fungi</taxon>
        <taxon>Dikarya</taxon>
        <taxon>Basidiomycota</taxon>
        <taxon>Agaricomycotina</taxon>
        <taxon>Agaricomycetes</taxon>
        <taxon>Agaricomycetidae</taxon>
        <taxon>Agaricales</taxon>
        <taxon>Schizophyllaceae</taxon>
        <taxon>Schizophyllum</taxon>
    </lineage>
</organism>
<dbReference type="AlphaFoldDB" id="A0A550CZ28"/>
<evidence type="ECO:0000313" key="2">
    <source>
        <dbReference type="Proteomes" id="UP000320762"/>
    </source>
</evidence>
<keyword evidence="2" id="KW-1185">Reference proteome</keyword>
<evidence type="ECO:0000313" key="1">
    <source>
        <dbReference type="EMBL" id="TRM70049.1"/>
    </source>
</evidence>
<dbReference type="EMBL" id="VDMD01000001">
    <property type="protein sequence ID" value="TRM70049.1"/>
    <property type="molecule type" value="Genomic_DNA"/>
</dbReference>
<name>A0A550CZ28_9AGAR</name>
<proteinExistence type="predicted"/>
<reference evidence="1 2" key="1">
    <citation type="journal article" date="2019" name="New Phytol.">
        <title>Comparative genomics reveals unique wood-decay strategies and fruiting body development in the Schizophyllaceae.</title>
        <authorList>
            <person name="Almasi E."/>
            <person name="Sahu N."/>
            <person name="Krizsan K."/>
            <person name="Balint B."/>
            <person name="Kovacs G.M."/>
            <person name="Kiss B."/>
            <person name="Cseklye J."/>
            <person name="Drula E."/>
            <person name="Henrissat B."/>
            <person name="Nagy I."/>
            <person name="Chovatia M."/>
            <person name="Adam C."/>
            <person name="LaButti K."/>
            <person name="Lipzen A."/>
            <person name="Riley R."/>
            <person name="Grigoriev I.V."/>
            <person name="Nagy L.G."/>
        </authorList>
    </citation>
    <scope>NUCLEOTIDE SEQUENCE [LARGE SCALE GENOMIC DNA]</scope>
    <source>
        <strain evidence="1 2">NL-1724</strain>
    </source>
</reference>
<comment type="caution">
    <text evidence="1">The sequence shown here is derived from an EMBL/GenBank/DDBJ whole genome shotgun (WGS) entry which is preliminary data.</text>
</comment>